<dbReference type="FunFam" id="1.10.10.2830:FF:000001">
    <property type="entry name" value="Chromosome partitioning protein ParB"/>
    <property type="match status" value="1"/>
</dbReference>
<dbReference type="InterPro" id="IPR003115">
    <property type="entry name" value="ParB_N"/>
</dbReference>
<dbReference type="CDD" id="cd16393">
    <property type="entry name" value="SPO0J_N"/>
    <property type="match status" value="1"/>
</dbReference>
<dbReference type="NCBIfam" id="TIGR00180">
    <property type="entry name" value="parB_part"/>
    <property type="match status" value="1"/>
</dbReference>
<dbReference type="AlphaFoldDB" id="A0A2J0LFP7"/>
<dbReference type="GO" id="GO:0045881">
    <property type="term" value="P:positive regulation of sporulation resulting in formation of a cellular spore"/>
    <property type="evidence" value="ECO:0007669"/>
    <property type="project" value="TreeGrafter"/>
</dbReference>
<evidence type="ECO:0000256" key="1">
    <source>
        <dbReference type="ARBA" id="ARBA00006295"/>
    </source>
</evidence>
<proteinExistence type="inferred from homology"/>
<dbReference type="GO" id="GO:0005694">
    <property type="term" value="C:chromosome"/>
    <property type="evidence" value="ECO:0007669"/>
    <property type="project" value="TreeGrafter"/>
</dbReference>
<dbReference type="Gene3D" id="3.90.1530.30">
    <property type="match status" value="1"/>
</dbReference>
<organism evidence="5 6">
    <name type="scientific">Candidatus Taenaricola geysiri</name>
    <dbReference type="NCBI Taxonomy" id="1974752"/>
    <lineage>
        <taxon>Bacteria</taxon>
        <taxon>Pseudomonadati</taxon>
        <taxon>Candidatus Omnitrophota</taxon>
        <taxon>Candidatus Taenaricola</taxon>
    </lineage>
</organism>
<evidence type="ECO:0000313" key="5">
    <source>
        <dbReference type="EMBL" id="PIW66678.1"/>
    </source>
</evidence>
<dbReference type="Gene3D" id="1.10.10.2830">
    <property type="match status" value="1"/>
</dbReference>
<dbReference type="GO" id="GO:0007059">
    <property type="term" value="P:chromosome segregation"/>
    <property type="evidence" value="ECO:0007669"/>
    <property type="project" value="UniProtKB-KW"/>
</dbReference>
<dbReference type="InterPro" id="IPR050336">
    <property type="entry name" value="Chromosome_partition/occlusion"/>
</dbReference>
<feature type="domain" description="ParB-like N-terminal" evidence="4">
    <location>
        <begin position="49"/>
        <end position="139"/>
    </location>
</feature>
<dbReference type="Pfam" id="PF23552">
    <property type="entry name" value="ParB_C"/>
    <property type="match status" value="1"/>
</dbReference>
<dbReference type="PANTHER" id="PTHR33375">
    <property type="entry name" value="CHROMOSOME-PARTITIONING PROTEIN PARB-RELATED"/>
    <property type="match status" value="1"/>
</dbReference>
<keyword evidence="2" id="KW-0159">Chromosome partition</keyword>
<dbReference type="Proteomes" id="UP000231267">
    <property type="component" value="Unassembled WGS sequence"/>
</dbReference>
<dbReference type="Pfam" id="PF17762">
    <property type="entry name" value="HTH_ParB"/>
    <property type="match status" value="1"/>
</dbReference>
<dbReference type="SMART" id="SM00470">
    <property type="entry name" value="ParB"/>
    <property type="match status" value="1"/>
</dbReference>
<dbReference type="InterPro" id="IPR036086">
    <property type="entry name" value="ParB/Sulfiredoxin_sf"/>
</dbReference>
<dbReference type="InterPro" id="IPR057240">
    <property type="entry name" value="ParB_dimer_C"/>
</dbReference>
<dbReference type="FunFam" id="3.90.1530.30:FF:000001">
    <property type="entry name" value="Chromosome partitioning protein ParB"/>
    <property type="match status" value="1"/>
</dbReference>
<name>A0A2J0LFP7_9BACT</name>
<dbReference type="PANTHER" id="PTHR33375:SF1">
    <property type="entry name" value="CHROMOSOME-PARTITIONING PROTEIN PARB-RELATED"/>
    <property type="match status" value="1"/>
</dbReference>
<sequence>MTERKALGKGLAALIPQSSIDQDSLRDDTKSRMKYFVEEKGLREGKNVISIAVDAIRPNRFQPRKVFKDDKLNELAESIKQKGILQPILVRPLGEDGFELLAGERRWRASKLAGLRIIPAIIKDTFDSDALEVSLIENLQRDDLNPMEESRAYKKMMDDFGFDLEKISKAVGKAVSSVSNTLRLLALPQKVQEAILSSEISAGHAKAILSLKDIAAQERLCKKIIENNLSVREAERLASGAKTVVITRQPAKKDIQITSLEEQLQRALGTKVKILPSKKGGKMVAQYFSNTDLERIIDLITRGARK</sequence>
<dbReference type="EMBL" id="PFGP01000035">
    <property type="protein sequence ID" value="PIW66678.1"/>
    <property type="molecule type" value="Genomic_DNA"/>
</dbReference>
<evidence type="ECO:0000313" key="6">
    <source>
        <dbReference type="Proteomes" id="UP000231267"/>
    </source>
</evidence>
<accession>A0A2J0LFP7</accession>
<keyword evidence="3" id="KW-0238">DNA-binding</keyword>
<reference evidence="5 6" key="1">
    <citation type="submission" date="2017-09" db="EMBL/GenBank/DDBJ databases">
        <title>Depth-based differentiation of microbial function through sediment-hosted aquifers and enrichment of novel symbionts in the deep terrestrial subsurface.</title>
        <authorList>
            <person name="Probst A.J."/>
            <person name="Ladd B."/>
            <person name="Jarett J.K."/>
            <person name="Geller-Mcgrath D.E."/>
            <person name="Sieber C.M."/>
            <person name="Emerson J.B."/>
            <person name="Anantharaman K."/>
            <person name="Thomas B.C."/>
            <person name="Malmstrom R."/>
            <person name="Stieglmeier M."/>
            <person name="Klingl A."/>
            <person name="Woyke T."/>
            <person name="Ryan C.M."/>
            <person name="Banfield J.F."/>
        </authorList>
    </citation>
    <scope>NUCLEOTIDE SEQUENCE [LARGE SCALE GENOMIC DNA]</scope>
    <source>
        <strain evidence="5">CG12_big_fil_rev_8_21_14_0_65_43_15</strain>
    </source>
</reference>
<dbReference type="InterPro" id="IPR004437">
    <property type="entry name" value="ParB/RepB/Spo0J"/>
</dbReference>
<dbReference type="Pfam" id="PF02195">
    <property type="entry name" value="ParB_N"/>
    <property type="match status" value="1"/>
</dbReference>
<comment type="similarity">
    <text evidence="1">Belongs to the ParB family.</text>
</comment>
<evidence type="ECO:0000256" key="3">
    <source>
        <dbReference type="ARBA" id="ARBA00023125"/>
    </source>
</evidence>
<evidence type="ECO:0000259" key="4">
    <source>
        <dbReference type="SMART" id="SM00470"/>
    </source>
</evidence>
<dbReference type="GO" id="GO:0003677">
    <property type="term" value="F:DNA binding"/>
    <property type="evidence" value="ECO:0007669"/>
    <property type="project" value="UniProtKB-KW"/>
</dbReference>
<protein>
    <submittedName>
        <fullName evidence="5">Chromosome partitioning protein ParB</fullName>
    </submittedName>
</protein>
<gene>
    <name evidence="5" type="ORF">COW11_01950</name>
</gene>
<comment type="caution">
    <text evidence="5">The sequence shown here is derived from an EMBL/GenBank/DDBJ whole genome shotgun (WGS) entry which is preliminary data.</text>
</comment>
<dbReference type="SUPFAM" id="SSF109709">
    <property type="entry name" value="KorB DNA-binding domain-like"/>
    <property type="match status" value="1"/>
</dbReference>
<dbReference type="SUPFAM" id="SSF110849">
    <property type="entry name" value="ParB/Sulfiredoxin"/>
    <property type="match status" value="1"/>
</dbReference>
<evidence type="ECO:0000256" key="2">
    <source>
        <dbReference type="ARBA" id="ARBA00022829"/>
    </source>
</evidence>
<dbReference type="InterPro" id="IPR041468">
    <property type="entry name" value="HTH_ParB/Spo0J"/>
</dbReference>